<keyword evidence="6" id="KW-1185">Reference proteome</keyword>
<evidence type="ECO:0000259" key="4">
    <source>
        <dbReference type="PROSITE" id="PS50949"/>
    </source>
</evidence>
<gene>
    <name evidence="5" type="ordered locus">Veis_0795</name>
</gene>
<dbReference type="SUPFAM" id="SSF48008">
    <property type="entry name" value="GntR ligand-binding domain-like"/>
    <property type="match status" value="1"/>
</dbReference>
<dbReference type="PRINTS" id="PR00035">
    <property type="entry name" value="HTHGNTR"/>
</dbReference>
<dbReference type="KEGG" id="vei:Veis_0795"/>
<keyword evidence="1" id="KW-0805">Transcription regulation</keyword>
<evidence type="ECO:0000256" key="3">
    <source>
        <dbReference type="ARBA" id="ARBA00023163"/>
    </source>
</evidence>
<sequence length="232" mass="26053">MANPVEQDPEPSGGSIADRVYDQVRSMAIGYAIKPGERLNEGELARQLGVSRTPLREALNRLNTEGLMRLVPGKGFYCRDLDVHEIFSLYELRKAVEVAAIGLALVRAKEGDIDALLAFLDATGPDAAGRSTDQLVALDEQFHERLMAMSGNFEMVRVLRNVNARIHIVRWTDMERGDRRVTQNEHRQTLLALKARDGPGCARLLERHIDRRMDQITSALKEGYAQIYMPRG</sequence>
<dbReference type="GO" id="GO:0003700">
    <property type="term" value="F:DNA-binding transcription factor activity"/>
    <property type="evidence" value="ECO:0007669"/>
    <property type="project" value="InterPro"/>
</dbReference>
<evidence type="ECO:0000313" key="6">
    <source>
        <dbReference type="Proteomes" id="UP000000374"/>
    </source>
</evidence>
<evidence type="ECO:0000256" key="1">
    <source>
        <dbReference type="ARBA" id="ARBA00023015"/>
    </source>
</evidence>
<dbReference type="GO" id="GO:0003677">
    <property type="term" value="F:DNA binding"/>
    <property type="evidence" value="ECO:0007669"/>
    <property type="project" value="UniProtKB-KW"/>
</dbReference>
<keyword evidence="2" id="KW-0238">DNA-binding</keyword>
<feature type="domain" description="HTH gntR-type" evidence="4">
    <location>
        <begin position="14"/>
        <end position="81"/>
    </location>
</feature>
<dbReference type="Pfam" id="PF00392">
    <property type="entry name" value="GntR"/>
    <property type="match status" value="1"/>
</dbReference>
<keyword evidence="3" id="KW-0804">Transcription</keyword>
<organism evidence="5 6">
    <name type="scientific">Verminephrobacter eiseniae (strain EF01-2)</name>
    <dbReference type="NCBI Taxonomy" id="391735"/>
    <lineage>
        <taxon>Bacteria</taxon>
        <taxon>Pseudomonadati</taxon>
        <taxon>Pseudomonadota</taxon>
        <taxon>Betaproteobacteria</taxon>
        <taxon>Burkholderiales</taxon>
        <taxon>Comamonadaceae</taxon>
        <taxon>Verminephrobacter</taxon>
    </lineage>
</organism>
<dbReference type="InterPro" id="IPR008920">
    <property type="entry name" value="TF_FadR/GntR_C"/>
</dbReference>
<dbReference type="SMART" id="SM00345">
    <property type="entry name" value="HTH_GNTR"/>
    <property type="match status" value="1"/>
</dbReference>
<name>A1WG18_VEREI</name>
<dbReference type="HOGENOM" id="CLU_017584_5_2_4"/>
<dbReference type="PANTHER" id="PTHR43537">
    <property type="entry name" value="TRANSCRIPTIONAL REGULATOR, GNTR FAMILY"/>
    <property type="match status" value="1"/>
</dbReference>
<dbReference type="OrthoDB" id="8680857at2"/>
<dbReference type="InterPro" id="IPR036388">
    <property type="entry name" value="WH-like_DNA-bd_sf"/>
</dbReference>
<dbReference type="GeneID" id="76459476"/>
<proteinExistence type="predicted"/>
<dbReference type="InterPro" id="IPR036390">
    <property type="entry name" value="WH_DNA-bd_sf"/>
</dbReference>
<protein>
    <submittedName>
        <fullName evidence="5">Transcriptional regulator, GntR family</fullName>
    </submittedName>
</protein>
<dbReference type="PROSITE" id="PS50949">
    <property type="entry name" value="HTH_GNTR"/>
    <property type="match status" value="1"/>
</dbReference>
<reference evidence="6" key="1">
    <citation type="submission" date="2006-12" db="EMBL/GenBank/DDBJ databases">
        <title>Complete sequence of chromosome 1 of Verminephrobacter eiseniae EF01-2.</title>
        <authorList>
            <person name="Copeland A."/>
            <person name="Lucas S."/>
            <person name="Lapidus A."/>
            <person name="Barry K."/>
            <person name="Detter J.C."/>
            <person name="Glavina del Rio T."/>
            <person name="Dalin E."/>
            <person name="Tice H."/>
            <person name="Pitluck S."/>
            <person name="Chertkov O."/>
            <person name="Brettin T."/>
            <person name="Bruce D."/>
            <person name="Han C."/>
            <person name="Tapia R."/>
            <person name="Gilna P."/>
            <person name="Schmutz J."/>
            <person name="Larimer F."/>
            <person name="Land M."/>
            <person name="Hauser L."/>
            <person name="Kyrpides N."/>
            <person name="Kim E."/>
            <person name="Stahl D."/>
            <person name="Richardson P."/>
        </authorList>
    </citation>
    <scope>NUCLEOTIDE SEQUENCE [LARGE SCALE GENOMIC DNA]</scope>
    <source>
        <strain evidence="6">EF01-2</strain>
    </source>
</reference>
<dbReference type="CDD" id="cd07377">
    <property type="entry name" value="WHTH_GntR"/>
    <property type="match status" value="1"/>
</dbReference>
<dbReference type="SUPFAM" id="SSF46785">
    <property type="entry name" value="Winged helix' DNA-binding domain"/>
    <property type="match status" value="1"/>
</dbReference>
<accession>A1WG18</accession>
<dbReference type="InterPro" id="IPR011711">
    <property type="entry name" value="GntR_C"/>
</dbReference>
<dbReference type="Proteomes" id="UP000000374">
    <property type="component" value="Chromosome"/>
</dbReference>
<dbReference type="InterPro" id="IPR000524">
    <property type="entry name" value="Tscrpt_reg_HTH_GntR"/>
</dbReference>
<dbReference type="SMART" id="SM00895">
    <property type="entry name" value="FCD"/>
    <property type="match status" value="1"/>
</dbReference>
<dbReference type="Pfam" id="PF07729">
    <property type="entry name" value="FCD"/>
    <property type="match status" value="1"/>
</dbReference>
<dbReference type="Gene3D" id="1.20.120.530">
    <property type="entry name" value="GntR ligand-binding domain-like"/>
    <property type="match status" value="1"/>
</dbReference>
<dbReference type="Gene3D" id="1.10.10.10">
    <property type="entry name" value="Winged helix-like DNA-binding domain superfamily/Winged helix DNA-binding domain"/>
    <property type="match status" value="1"/>
</dbReference>
<dbReference type="eggNOG" id="COG1802">
    <property type="taxonomic scope" value="Bacteria"/>
</dbReference>
<dbReference type="EMBL" id="CP000542">
    <property type="protein sequence ID" value="ABM56575.1"/>
    <property type="molecule type" value="Genomic_DNA"/>
</dbReference>
<dbReference type="AlphaFoldDB" id="A1WG18"/>
<dbReference type="STRING" id="391735.Veis_0795"/>
<evidence type="ECO:0000313" key="5">
    <source>
        <dbReference type="EMBL" id="ABM56575.1"/>
    </source>
</evidence>
<dbReference type="PANTHER" id="PTHR43537:SF45">
    <property type="entry name" value="GNTR FAMILY REGULATORY PROTEIN"/>
    <property type="match status" value="1"/>
</dbReference>
<dbReference type="RefSeq" id="WP_011808589.1">
    <property type="nucleotide sequence ID" value="NC_008786.1"/>
</dbReference>
<evidence type="ECO:0000256" key="2">
    <source>
        <dbReference type="ARBA" id="ARBA00023125"/>
    </source>
</evidence>